<reference evidence="1 2" key="1">
    <citation type="submission" date="2018-08" db="EMBL/GenBank/DDBJ databases">
        <title>A genome reference for cultivated species of the human gut microbiota.</title>
        <authorList>
            <person name="Zou Y."/>
            <person name="Xue W."/>
            <person name="Luo G."/>
        </authorList>
    </citation>
    <scope>NUCLEOTIDE SEQUENCE [LARGE SCALE GENOMIC DNA]</scope>
    <source>
        <strain evidence="1 2">AF22-3AC</strain>
    </source>
</reference>
<proteinExistence type="predicted"/>
<accession>A0A412IJV2</accession>
<dbReference type="Proteomes" id="UP000283341">
    <property type="component" value="Unassembled WGS sequence"/>
</dbReference>
<comment type="caution">
    <text evidence="1">The sequence shown here is derived from an EMBL/GenBank/DDBJ whole genome shotgun (WGS) entry which is preliminary data.</text>
</comment>
<name>A0A412IJV2_9BACE</name>
<evidence type="ECO:0000313" key="1">
    <source>
        <dbReference type="EMBL" id="RGS37820.1"/>
    </source>
</evidence>
<dbReference type="AlphaFoldDB" id="A0A412IJV2"/>
<evidence type="ECO:0000313" key="2">
    <source>
        <dbReference type="Proteomes" id="UP000283341"/>
    </source>
</evidence>
<dbReference type="EMBL" id="QRVJ01000005">
    <property type="protein sequence ID" value="RGS37820.1"/>
    <property type="molecule type" value="Genomic_DNA"/>
</dbReference>
<dbReference type="RefSeq" id="WP_118402338.1">
    <property type="nucleotide sequence ID" value="NZ_JADNFX010000002.1"/>
</dbReference>
<sequence length="209" mass="23665">MMKEQVLISEDTVEINAKLREIERSVVPQLEIVKKAFEKLSIGTLTNSRLKSLLFDDWRILRSELAKEMTELNDNVMLDQVVQKQIKSSLGILGNKLQEFSESGSAYLKYYISIDEAGKFFVPDESMKELKDMSRVYVTSAKGLELCDAHKAAAKALNDFYTLAKEDMTANISCLINLFDIGEAGTVIPAEQDYERYVYAQKTGKKKGR</sequence>
<organism evidence="1 2">
    <name type="scientific">Bacteroides cellulosilyticus</name>
    <dbReference type="NCBI Taxonomy" id="246787"/>
    <lineage>
        <taxon>Bacteria</taxon>
        <taxon>Pseudomonadati</taxon>
        <taxon>Bacteroidota</taxon>
        <taxon>Bacteroidia</taxon>
        <taxon>Bacteroidales</taxon>
        <taxon>Bacteroidaceae</taxon>
        <taxon>Bacteroides</taxon>
    </lineage>
</organism>
<protein>
    <submittedName>
        <fullName evidence="1">Uncharacterized protein</fullName>
    </submittedName>
</protein>
<gene>
    <name evidence="1" type="ORF">DWX97_08755</name>
</gene>